<evidence type="ECO:0000256" key="6">
    <source>
        <dbReference type="ARBA" id="ARBA00023136"/>
    </source>
</evidence>
<keyword evidence="6 7" id="KW-0472">Membrane</keyword>
<evidence type="ECO:0000256" key="5">
    <source>
        <dbReference type="ARBA" id="ARBA00022989"/>
    </source>
</evidence>
<evidence type="ECO:0000259" key="8">
    <source>
        <dbReference type="PROSITE" id="PS50893"/>
    </source>
</evidence>
<dbReference type="InterPro" id="IPR003593">
    <property type="entry name" value="AAA+_ATPase"/>
</dbReference>
<dbReference type="Proteomes" id="UP001499951">
    <property type="component" value="Unassembled WGS sequence"/>
</dbReference>
<dbReference type="SUPFAM" id="SSF90123">
    <property type="entry name" value="ABC transporter transmembrane region"/>
    <property type="match status" value="1"/>
</dbReference>
<dbReference type="InterPro" id="IPR003439">
    <property type="entry name" value="ABC_transporter-like_ATP-bd"/>
</dbReference>
<comment type="subcellular location">
    <subcellularLocation>
        <location evidence="1">Cell membrane</location>
        <topology evidence="1">Multi-pass membrane protein</topology>
    </subcellularLocation>
</comment>
<dbReference type="Gene3D" id="1.20.1560.10">
    <property type="entry name" value="ABC transporter type 1, transmembrane domain"/>
    <property type="match status" value="1"/>
</dbReference>
<dbReference type="InterPro" id="IPR011527">
    <property type="entry name" value="ABC1_TM_dom"/>
</dbReference>
<dbReference type="EMBL" id="BAAADD010000002">
    <property type="protein sequence ID" value="GAA0561112.1"/>
    <property type="molecule type" value="Genomic_DNA"/>
</dbReference>
<evidence type="ECO:0000256" key="2">
    <source>
        <dbReference type="ARBA" id="ARBA00022692"/>
    </source>
</evidence>
<dbReference type="PROSITE" id="PS50893">
    <property type="entry name" value="ABC_TRANSPORTER_2"/>
    <property type="match status" value="1"/>
</dbReference>
<proteinExistence type="predicted"/>
<dbReference type="Gene3D" id="3.40.50.300">
    <property type="entry name" value="P-loop containing nucleotide triphosphate hydrolases"/>
    <property type="match status" value="1"/>
</dbReference>
<evidence type="ECO:0000259" key="9">
    <source>
        <dbReference type="PROSITE" id="PS50929"/>
    </source>
</evidence>
<name>A0ABP3P6E1_9PROT</name>
<dbReference type="SUPFAM" id="SSF52540">
    <property type="entry name" value="P-loop containing nucleoside triphosphate hydrolases"/>
    <property type="match status" value="1"/>
</dbReference>
<keyword evidence="3" id="KW-0547">Nucleotide-binding</keyword>
<dbReference type="PANTHER" id="PTHR24221:SF248">
    <property type="entry name" value="ABC TRANSPORTER TRANSMEMBRANE REGION"/>
    <property type="match status" value="1"/>
</dbReference>
<evidence type="ECO:0000256" key="7">
    <source>
        <dbReference type="SAM" id="Phobius"/>
    </source>
</evidence>
<evidence type="ECO:0000256" key="1">
    <source>
        <dbReference type="ARBA" id="ARBA00004651"/>
    </source>
</evidence>
<sequence length="584" mass="62575">MKERNDPVQEVIGSYRQLLLIAFAFSGGMSILALTTCIYMLEVYDRVLASRSNATLVMLTIIAVGAIVVFGILDSLRRRLLVRTGLRIGDAMAARVQRAMIATNSQAGTVAIRSAIRDVDTIRNFFGSPALGALMDAPFLLFYMVILFLLHPLYVLVVAMGSAALIATAYLSHKLTTPPLTQSINQQIRVQAFGDGGLNNADVLEGMGMSSNFVGRWYSQWLIGVRYGATAAERDARLSAVSKAIRQLLQIALMAAGAYLVLDAQASGGVMIGATIIGSRALMPIEMIISSWKSVIAIRLAWIRLSDLLNDAPQRDEGMDLPAPAGVLRCTNIYYVAARTRKTIIANVSFELRAGEALGIIGPSASGKSTLARLIVGAWPATSGVVRLDGANIYSWPRESLGQYIGYLPQDVELFAGTVRENIARMSEGSPEAVVAAAKLAFAHEMILMLPKGYETEIGDAGHWLSGGQQQRIGIARALYGDPRLVVLDEPNSNLDAAGEKALTDTLAALKKRSTTTIVIAHRPSILLGMDKILVLNPNGGVASFGPTADIMREYTRGANAESGNVVPLQTAATQATPTSRGRE</sequence>
<dbReference type="InterPro" id="IPR039421">
    <property type="entry name" value="Type_1_exporter"/>
</dbReference>
<dbReference type="PANTHER" id="PTHR24221">
    <property type="entry name" value="ATP-BINDING CASSETTE SUB-FAMILY B"/>
    <property type="match status" value="1"/>
</dbReference>
<keyword evidence="5 7" id="KW-1133">Transmembrane helix</keyword>
<evidence type="ECO:0000256" key="3">
    <source>
        <dbReference type="ARBA" id="ARBA00022741"/>
    </source>
</evidence>
<dbReference type="InterPro" id="IPR017871">
    <property type="entry name" value="ABC_transporter-like_CS"/>
</dbReference>
<feature type="domain" description="ABC transmembrane type-1" evidence="9">
    <location>
        <begin position="20"/>
        <end position="297"/>
    </location>
</feature>
<keyword evidence="11" id="KW-1185">Reference proteome</keyword>
<keyword evidence="2 7" id="KW-0812">Transmembrane</keyword>
<reference evidence="11" key="1">
    <citation type="journal article" date="2019" name="Int. J. Syst. Evol. Microbiol.">
        <title>The Global Catalogue of Microorganisms (GCM) 10K type strain sequencing project: providing services to taxonomists for standard genome sequencing and annotation.</title>
        <authorList>
            <consortium name="The Broad Institute Genomics Platform"/>
            <consortium name="The Broad Institute Genome Sequencing Center for Infectious Disease"/>
            <person name="Wu L."/>
            <person name="Ma J."/>
        </authorList>
    </citation>
    <scope>NUCLEOTIDE SEQUENCE [LARGE SCALE GENOMIC DNA]</scope>
    <source>
        <strain evidence="11">JCM 15089</strain>
    </source>
</reference>
<dbReference type="PROSITE" id="PS50929">
    <property type="entry name" value="ABC_TM1F"/>
    <property type="match status" value="1"/>
</dbReference>
<dbReference type="Pfam" id="PF00005">
    <property type="entry name" value="ABC_tran"/>
    <property type="match status" value="1"/>
</dbReference>
<comment type="caution">
    <text evidence="10">The sequence shown here is derived from an EMBL/GenBank/DDBJ whole genome shotgun (WGS) entry which is preliminary data.</text>
</comment>
<gene>
    <name evidence="10" type="ORF">GCM10008942_06920</name>
</gene>
<evidence type="ECO:0000256" key="4">
    <source>
        <dbReference type="ARBA" id="ARBA00022840"/>
    </source>
</evidence>
<evidence type="ECO:0000313" key="10">
    <source>
        <dbReference type="EMBL" id="GAA0561112.1"/>
    </source>
</evidence>
<dbReference type="InterPro" id="IPR036640">
    <property type="entry name" value="ABC1_TM_sf"/>
</dbReference>
<organism evidence="10 11">
    <name type="scientific">Rhizomicrobium electricum</name>
    <dbReference type="NCBI Taxonomy" id="480070"/>
    <lineage>
        <taxon>Bacteria</taxon>
        <taxon>Pseudomonadati</taxon>
        <taxon>Pseudomonadota</taxon>
        <taxon>Alphaproteobacteria</taxon>
        <taxon>Micropepsales</taxon>
        <taxon>Micropepsaceae</taxon>
        <taxon>Rhizomicrobium</taxon>
    </lineage>
</organism>
<feature type="domain" description="ABC transporter" evidence="8">
    <location>
        <begin position="328"/>
        <end position="564"/>
    </location>
</feature>
<protein>
    <submittedName>
        <fullName evidence="10">Type I secretion system permease/ATPase</fullName>
    </submittedName>
</protein>
<dbReference type="NCBIfam" id="TIGR01842">
    <property type="entry name" value="type_I_sec_PrtD"/>
    <property type="match status" value="1"/>
</dbReference>
<dbReference type="PROSITE" id="PS00211">
    <property type="entry name" value="ABC_TRANSPORTER_1"/>
    <property type="match status" value="1"/>
</dbReference>
<dbReference type="InterPro" id="IPR010128">
    <property type="entry name" value="ATPase_T1SS_PrtD-like"/>
</dbReference>
<evidence type="ECO:0000313" key="11">
    <source>
        <dbReference type="Proteomes" id="UP001499951"/>
    </source>
</evidence>
<accession>A0ABP3P6E1</accession>
<dbReference type="RefSeq" id="WP_166932002.1">
    <property type="nucleotide sequence ID" value="NZ_BAAADD010000002.1"/>
</dbReference>
<dbReference type="SMART" id="SM00382">
    <property type="entry name" value="AAA"/>
    <property type="match status" value="1"/>
</dbReference>
<feature type="transmembrane region" description="Helical" evidence="7">
    <location>
        <begin position="53"/>
        <end position="73"/>
    </location>
</feature>
<dbReference type="InterPro" id="IPR027417">
    <property type="entry name" value="P-loop_NTPase"/>
</dbReference>
<feature type="transmembrane region" description="Helical" evidence="7">
    <location>
        <begin position="20"/>
        <end position="41"/>
    </location>
</feature>
<keyword evidence="4" id="KW-0067">ATP-binding</keyword>